<dbReference type="GO" id="GO:0071949">
    <property type="term" value="F:FAD binding"/>
    <property type="evidence" value="ECO:0007669"/>
    <property type="project" value="InterPro"/>
</dbReference>
<organism evidence="3 4">
    <name type="scientific">Pseudomonas putida</name>
    <name type="common">Arthrobacter siderocapsulatus</name>
    <dbReference type="NCBI Taxonomy" id="303"/>
    <lineage>
        <taxon>Bacteria</taxon>
        <taxon>Pseudomonadati</taxon>
        <taxon>Pseudomonadota</taxon>
        <taxon>Gammaproteobacteria</taxon>
        <taxon>Pseudomonadales</taxon>
        <taxon>Pseudomonadaceae</taxon>
        <taxon>Pseudomonas</taxon>
    </lineage>
</organism>
<evidence type="ECO:0000259" key="2">
    <source>
        <dbReference type="PROSITE" id="PS51387"/>
    </source>
</evidence>
<dbReference type="InterPro" id="IPR036318">
    <property type="entry name" value="FAD-bd_PCMH-like_sf"/>
</dbReference>
<dbReference type="SUPFAM" id="SSF56176">
    <property type="entry name" value="FAD-binding/transporter-associated domain-like"/>
    <property type="match status" value="1"/>
</dbReference>
<evidence type="ECO:0000313" key="3">
    <source>
        <dbReference type="EMBL" id="AXA25002.1"/>
    </source>
</evidence>
<dbReference type="PANTHER" id="PTHR42659:SF1">
    <property type="entry name" value="OXIDOREDUCTASE"/>
    <property type="match status" value="1"/>
</dbReference>
<dbReference type="PROSITE" id="PS51387">
    <property type="entry name" value="FAD_PCMH"/>
    <property type="match status" value="1"/>
</dbReference>
<dbReference type="InterPro" id="IPR016169">
    <property type="entry name" value="FAD-bd_PCMH_sub2"/>
</dbReference>
<dbReference type="Gene3D" id="3.30.390.50">
    <property type="entry name" value="CO dehydrogenase flavoprotein, C-terminal domain"/>
    <property type="match status" value="1"/>
</dbReference>
<dbReference type="Gene3D" id="3.30.43.10">
    <property type="entry name" value="Uridine Diphospho-n-acetylenolpyruvylglucosamine Reductase, domain 2"/>
    <property type="match status" value="1"/>
</dbReference>
<dbReference type="InterPro" id="IPR005107">
    <property type="entry name" value="CO_DH_flav_C"/>
</dbReference>
<accession>A0AAD0L617</accession>
<dbReference type="SUPFAM" id="SSF55447">
    <property type="entry name" value="CO dehydrogenase flavoprotein C-terminal domain-like"/>
    <property type="match status" value="1"/>
</dbReference>
<dbReference type="GO" id="GO:0016491">
    <property type="term" value="F:oxidoreductase activity"/>
    <property type="evidence" value="ECO:0007669"/>
    <property type="project" value="InterPro"/>
</dbReference>
<protein>
    <submittedName>
        <fullName evidence="3">Xanthine dehydrogenase family protein subunit M</fullName>
    </submittedName>
</protein>
<dbReference type="AlphaFoldDB" id="A0AAD0L617"/>
<dbReference type="RefSeq" id="WP_112898261.1">
    <property type="nucleotide sequence ID" value="NZ_CP030750.1"/>
</dbReference>
<proteinExistence type="predicted"/>
<feature type="domain" description="FAD-binding PCMH-type" evidence="2">
    <location>
        <begin position="1"/>
        <end position="220"/>
    </location>
</feature>
<dbReference type="Pfam" id="PF03450">
    <property type="entry name" value="CO_deh_flav_C"/>
    <property type="match status" value="1"/>
</dbReference>
<dbReference type="InterPro" id="IPR016167">
    <property type="entry name" value="FAD-bd_PCMH_sub1"/>
</dbReference>
<sequence>MTPFSYHKPNSVSEAVNLADACSHFIAGGTNLVDLMKENVVRPKRLIDISGLGLNDIHPTPGGGVLIGARVSNADLAWHPMIEQHYPLLSDAILAGASPQLRNMASTGGNLLQRTRCYYFYDTGTPCNKREPGSGCPARTGMNRIHAILGASDACVATHPSDMCVALAALEAVVHVQGPSGERQIPFADFHRLPEDTPERDNQLAFDELVTGIELPPPMFEHHYRYLKIRDRASYAFALVSVAAALSFDGEVIQQARLALGGVAHKPWRDLALERMLVGQVPSEALFTRAAQTLLQGAQPLSHNGFKVTLAQRAIVRALDDAARGAANGGARP</sequence>
<dbReference type="InterPro" id="IPR051312">
    <property type="entry name" value="Diverse_Substr_Oxidored"/>
</dbReference>
<dbReference type="InterPro" id="IPR002346">
    <property type="entry name" value="Mopterin_DH_FAD-bd"/>
</dbReference>
<dbReference type="EMBL" id="CP030750">
    <property type="protein sequence ID" value="AXA25002.1"/>
    <property type="molecule type" value="Genomic_DNA"/>
</dbReference>
<evidence type="ECO:0000256" key="1">
    <source>
        <dbReference type="ARBA" id="ARBA00022827"/>
    </source>
</evidence>
<dbReference type="InterPro" id="IPR036683">
    <property type="entry name" value="CO_DH_flav_C_dom_sf"/>
</dbReference>
<dbReference type="SMART" id="SM01092">
    <property type="entry name" value="CO_deh_flav_C"/>
    <property type="match status" value="1"/>
</dbReference>
<evidence type="ECO:0000313" key="4">
    <source>
        <dbReference type="Proteomes" id="UP000251617"/>
    </source>
</evidence>
<dbReference type="PANTHER" id="PTHR42659">
    <property type="entry name" value="XANTHINE DEHYDROGENASE SUBUNIT C-RELATED"/>
    <property type="match status" value="1"/>
</dbReference>
<gene>
    <name evidence="3" type="ORF">C1S65_13055</name>
</gene>
<keyword evidence="1" id="KW-0285">Flavoprotein</keyword>
<dbReference type="InterPro" id="IPR016166">
    <property type="entry name" value="FAD-bd_PCMH"/>
</dbReference>
<name>A0AAD0L617_PSEPU</name>
<keyword evidence="1" id="KW-0274">FAD</keyword>
<dbReference type="Gene3D" id="3.30.465.10">
    <property type="match status" value="2"/>
</dbReference>
<reference evidence="3 4" key="1">
    <citation type="submission" date="2018-06" db="EMBL/GenBank/DDBJ databases">
        <title>The genome of Pseudomonas putida NX-1, a lignin degrader.</title>
        <authorList>
            <person name="Xu Z."/>
        </authorList>
    </citation>
    <scope>NUCLEOTIDE SEQUENCE [LARGE SCALE GENOMIC DNA]</scope>
    <source>
        <strain evidence="3 4">NX-1</strain>
    </source>
</reference>
<dbReference type="Proteomes" id="UP000251617">
    <property type="component" value="Chromosome"/>
</dbReference>
<dbReference type="Pfam" id="PF00941">
    <property type="entry name" value="FAD_binding_5"/>
    <property type="match status" value="1"/>
</dbReference>